<name>A0A8J3IE69_9CHLR</name>
<protein>
    <submittedName>
        <fullName evidence="1">Uncharacterized protein</fullName>
    </submittedName>
</protein>
<dbReference type="AlphaFoldDB" id="A0A8J3IE69"/>
<evidence type="ECO:0000313" key="1">
    <source>
        <dbReference type="EMBL" id="GHO92681.1"/>
    </source>
</evidence>
<accession>A0A8J3IE69</accession>
<keyword evidence="2" id="KW-1185">Reference proteome</keyword>
<evidence type="ECO:0000313" key="2">
    <source>
        <dbReference type="Proteomes" id="UP000597444"/>
    </source>
</evidence>
<sequence length="53" mass="6355">MIVRPMVFRSVIMRRSTNEVRFTDVFEVVGVTNVFIEKPYLCKKSLSYYFQTK</sequence>
<dbReference type="EMBL" id="BNJK01000001">
    <property type="protein sequence ID" value="GHO92681.1"/>
    <property type="molecule type" value="Genomic_DNA"/>
</dbReference>
<proteinExistence type="predicted"/>
<organism evidence="1 2">
    <name type="scientific">Reticulibacter mediterranei</name>
    <dbReference type="NCBI Taxonomy" id="2778369"/>
    <lineage>
        <taxon>Bacteria</taxon>
        <taxon>Bacillati</taxon>
        <taxon>Chloroflexota</taxon>
        <taxon>Ktedonobacteria</taxon>
        <taxon>Ktedonobacterales</taxon>
        <taxon>Reticulibacteraceae</taxon>
        <taxon>Reticulibacter</taxon>
    </lineage>
</organism>
<comment type="caution">
    <text evidence="1">The sequence shown here is derived from an EMBL/GenBank/DDBJ whole genome shotgun (WGS) entry which is preliminary data.</text>
</comment>
<reference evidence="1" key="1">
    <citation type="submission" date="2020-10" db="EMBL/GenBank/DDBJ databases">
        <title>Taxonomic study of unclassified bacteria belonging to the class Ktedonobacteria.</title>
        <authorList>
            <person name="Yabe S."/>
            <person name="Wang C.M."/>
            <person name="Zheng Y."/>
            <person name="Sakai Y."/>
            <person name="Cavaletti L."/>
            <person name="Monciardini P."/>
            <person name="Donadio S."/>
        </authorList>
    </citation>
    <scope>NUCLEOTIDE SEQUENCE</scope>
    <source>
        <strain evidence="1">ID150040</strain>
    </source>
</reference>
<gene>
    <name evidence="1" type="ORF">KSF_027290</name>
</gene>
<dbReference type="Proteomes" id="UP000597444">
    <property type="component" value="Unassembled WGS sequence"/>
</dbReference>